<dbReference type="EMBL" id="CP000393">
    <property type="protein sequence ID" value="ABG52718.1"/>
    <property type="molecule type" value="Genomic_DNA"/>
</dbReference>
<evidence type="ECO:0000313" key="1">
    <source>
        <dbReference type="EMBL" id="ABG52718.1"/>
    </source>
</evidence>
<dbReference type="HOGENOM" id="CLU_2959527_0_0_3"/>
<dbReference type="KEGG" id="ter:Tery_3656"/>
<protein>
    <submittedName>
        <fullName evidence="1">Putative transposase gene of IS630 family insertion sequence ISY100d</fullName>
    </submittedName>
</protein>
<organism evidence="1">
    <name type="scientific">Trichodesmium erythraeum (strain IMS101)</name>
    <dbReference type="NCBI Taxonomy" id="203124"/>
    <lineage>
        <taxon>Bacteria</taxon>
        <taxon>Bacillati</taxon>
        <taxon>Cyanobacteriota</taxon>
        <taxon>Cyanophyceae</taxon>
        <taxon>Oscillatoriophycideae</taxon>
        <taxon>Oscillatoriales</taxon>
        <taxon>Microcoleaceae</taxon>
        <taxon>Trichodesmium</taxon>
    </lineage>
</organism>
<sequence length="59" mass="7018">MRRKNEKDLIAPIIFKLTLNTVVFEKWLEQHLLLSLKIPSVLIMDNSPIYRKKVIKELV</sequence>
<dbReference type="PANTHER" id="PTHR46564:SF1">
    <property type="entry name" value="TRANSPOSASE"/>
    <property type="match status" value="1"/>
</dbReference>
<accession>Q10YF6</accession>
<reference evidence="1" key="1">
    <citation type="submission" date="2006-06" db="EMBL/GenBank/DDBJ databases">
        <title>Complete sequence of Trichodesmium erythraeum IMS101.</title>
        <authorList>
            <consortium name="US DOE Joint Genome Institute"/>
            <person name="Copeland A."/>
            <person name="Lucas S."/>
            <person name="Lapidus A."/>
            <person name="Barry K."/>
            <person name="Detter J.C."/>
            <person name="Glavina del Rio T."/>
            <person name="Hammon N."/>
            <person name="Israni S."/>
            <person name="Dalin E."/>
            <person name="Tice H."/>
            <person name="Pitluck S."/>
            <person name="Kiss H."/>
            <person name="Munk A.C."/>
            <person name="Brettin T."/>
            <person name="Bruce D."/>
            <person name="Han C."/>
            <person name="Tapia R."/>
            <person name="Gilna P."/>
            <person name="Schmutz J."/>
            <person name="Larimer F."/>
            <person name="Land M."/>
            <person name="Hauser L."/>
            <person name="Kyrpides N."/>
            <person name="Kim E."/>
            <person name="Richardson P."/>
        </authorList>
    </citation>
    <scope>NUCLEOTIDE SEQUENCE [LARGE SCALE GENOMIC DNA]</scope>
    <source>
        <strain evidence="1">IMS101</strain>
    </source>
</reference>
<dbReference type="PANTHER" id="PTHR46564">
    <property type="entry name" value="TRANSPOSASE"/>
    <property type="match status" value="1"/>
</dbReference>
<dbReference type="AlphaFoldDB" id="Q10YF6"/>
<dbReference type="eggNOG" id="COG3335">
    <property type="taxonomic scope" value="Bacteria"/>
</dbReference>
<gene>
    <name evidence="1" type="ordered locus">Tery_3656</name>
</gene>
<name>Q10YF6_TRIEI</name>
<proteinExistence type="predicted"/>